<comment type="caution">
    <text evidence="4">The sequence shown here is derived from an EMBL/GenBank/DDBJ whole genome shotgun (WGS) entry which is preliminary data.</text>
</comment>
<organism evidence="4 5">
    <name type="scientific">Atopobium deltae</name>
    <dbReference type="NCBI Taxonomy" id="1393034"/>
    <lineage>
        <taxon>Bacteria</taxon>
        <taxon>Bacillati</taxon>
        <taxon>Actinomycetota</taxon>
        <taxon>Coriobacteriia</taxon>
        <taxon>Coriobacteriales</taxon>
        <taxon>Atopobiaceae</taxon>
        <taxon>Atopobium</taxon>
    </lineage>
</organism>
<dbReference type="InterPro" id="IPR050624">
    <property type="entry name" value="HTH-type_Tx_Regulator"/>
</dbReference>
<keyword evidence="1 2" id="KW-0238">DNA-binding</keyword>
<evidence type="ECO:0000259" key="3">
    <source>
        <dbReference type="PROSITE" id="PS50977"/>
    </source>
</evidence>
<dbReference type="Pfam" id="PF00440">
    <property type="entry name" value="TetR_N"/>
    <property type="match status" value="1"/>
</dbReference>
<dbReference type="STRING" id="1393034.HMPREF3192_00523"/>
<keyword evidence="5" id="KW-1185">Reference proteome</keyword>
<feature type="domain" description="HTH tetR-type" evidence="3">
    <location>
        <begin position="1"/>
        <end position="54"/>
    </location>
</feature>
<dbReference type="EMBL" id="LSCR01000006">
    <property type="protein sequence ID" value="KXB35158.1"/>
    <property type="molecule type" value="Genomic_DNA"/>
</dbReference>
<sequence>MHFALQEFAEKGFEKASLRRIAKKSGLTTGAIYGYFESKEGLFDALVSPVGNELLDLMIKANVTFFEQPASKQNMHVMYDFSLGFTSAFLTCIYDHREEVLLILDKSEGTSWLSFIDRLVNIELQSTARYQQQQDRLEHPVEKPVLSEEMSQIFARSYFLIFADIVRRTPRREQAYQKMLSVMRFFHSGYAAFLD</sequence>
<dbReference type="PANTHER" id="PTHR43479:SF11">
    <property type="entry name" value="ACREF_ENVCD OPERON REPRESSOR-RELATED"/>
    <property type="match status" value="1"/>
</dbReference>
<dbReference type="OrthoDB" id="6430772at2"/>
<dbReference type="AlphaFoldDB" id="A0A133XW31"/>
<gene>
    <name evidence="4" type="ORF">HMPREF3192_00523</name>
</gene>
<evidence type="ECO:0000256" key="1">
    <source>
        <dbReference type="ARBA" id="ARBA00023125"/>
    </source>
</evidence>
<protein>
    <submittedName>
        <fullName evidence="4">Transcriptional regulator, TetR family</fullName>
    </submittedName>
</protein>
<dbReference type="PANTHER" id="PTHR43479">
    <property type="entry name" value="ACREF/ENVCD OPERON REPRESSOR-RELATED"/>
    <property type="match status" value="1"/>
</dbReference>
<dbReference type="Proteomes" id="UP000070675">
    <property type="component" value="Unassembled WGS sequence"/>
</dbReference>
<dbReference type="InterPro" id="IPR009057">
    <property type="entry name" value="Homeodomain-like_sf"/>
</dbReference>
<reference evidence="5" key="1">
    <citation type="submission" date="2016-01" db="EMBL/GenBank/DDBJ databases">
        <authorList>
            <person name="Mitreva M."/>
            <person name="Pepin K.H."/>
            <person name="Mihindukulasuriya K.A."/>
            <person name="Fulton R."/>
            <person name="Fronick C."/>
            <person name="O'Laughlin M."/>
            <person name="Miner T."/>
            <person name="Herter B."/>
            <person name="Rosa B.A."/>
            <person name="Cordes M."/>
            <person name="Tomlinson C."/>
            <person name="Wollam A."/>
            <person name="Palsikar V.B."/>
            <person name="Mardis E.R."/>
            <person name="Wilson R.K."/>
        </authorList>
    </citation>
    <scope>NUCLEOTIDE SEQUENCE [LARGE SCALE GENOMIC DNA]</scope>
    <source>
        <strain evidence="5">DNF00019</strain>
    </source>
</reference>
<proteinExistence type="predicted"/>
<dbReference type="InterPro" id="IPR023772">
    <property type="entry name" value="DNA-bd_HTH_TetR-type_CS"/>
</dbReference>
<dbReference type="Gene3D" id="1.10.357.10">
    <property type="entry name" value="Tetracycline Repressor, domain 2"/>
    <property type="match status" value="1"/>
</dbReference>
<dbReference type="PROSITE" id="PS01081">
    <property type="entry name" value="HTH_TETR_1"/>
    <property type="match status" value="1"/>
</dbReference>
<evidence type="ECO:0000256" key="2">
    <source>
        <dbReference type="PROSITE-ProRule" id="PRU00335"/>
    </source>
</evidence>
<evidence type="ECO:0000313" key="5">
    <source>
        <dbReference type="Proteomes" id="UP000070675"/>
    </source>
</evidence>
<dbReference type="PATRIC" id="fig|1393034.3.peg.504"/>
<feature type="DNA-binding region" description="H-T-H motif" evidence="2">
    <location>
        <begin position="17"/>
        <end position="36"/>
    </location>
</feature>
<dbReference type="GO" id="GO:0003677">
    <property type="term" value="F:DNA binding"/>
    <property type="evidence" value="ECO:0007669"/>
    <property type="project" value="UniProtKB-UniRule"/>
</dbReference>
<accession>A0A133XW31</accession>
<dbReference type="PROSITE" id="PS50977">
    <property type="entry name" value="HTH_TETR_2"/>
    <property type="match status" value="1"/>
</dbReference>
<dbReference type="SUPFAM" id="SSF46689">
    <property type="entry name" value="Homeodomain-like"/>
    <property type="match status" value="1"/>
</dbReference>
<dbReference type="InterPro" id="IPR001647">
    <property type="entry name" value="HTH_TetR"/>
</dbReference>
<name>A0A133XW31_9ACTN</name>
<evidence type="ECO:0000313" key="4">
    <source>
        <dbReference type="EMBL" id="KXB35158.1"/>
    </source>
</evidence>
<dbReference type="RefSeq" id="WP_066304977.1">
    <property type="nucleotide sequence ID" value="NZ_KQ959487.1"/>
</dbReference>